<dbReference type="GO" id="GO:0005509">
    <property type="term" value="F:calcium ion binding"/>
    <property type="evidence" value="ECO:0007669"/>
    <property type="project" value="InterPro"/>
</dbReference>
<reference evidence="3" key="1">
    <citation type="submission" date="2021-02" db="EMBL/GenBank/DDBJ databases">
        <authorList>
            <person name="Dougan E. K."/>
            <person name="Rhodes N."/>
            <person name="Thang M."/>
            <person name="Chan C."/>
        </authorList>
    </citation>
    <scope>NUCLEOTIDE SEQUENCE</scope>
</reference>
<accession>A0A812QBH3</accession>
<evidence type="ECO:0000313" key="3">
    <source>
        <dbReference type="EMBL" id="CAE7363448.1"/>
    </source>
</evidence>
<keyword evidence="4" id="KW-1185">Reference proteome</keyword>
<evidence type="ECO:0000256" key="1">
    <source>
        <dbReference type="ARBA" id="ARBA00022837"/>
    </source>
</evidence>
<organism evidence="3 4">
    <name type="scientific">Symbiodinium pilosum</name>
    <name type="common">Dinoflagellate</name>
    <dbReference type="NCBI Taxonomy" id="2952"/>
    <lineage>
        <taxon>Eukaryota</taxon>
        <taxon>Sar</taxon>
        <taxon>Alveolata</taxon>
        <taxon>Dinophyceae</taxon>
        <taxon>Suessiales</taxon>
        <taxon>Symbiodiniaceae</taxon>
        <taxon>Symbiodinium</taxon>
    </lineage>
</organism>
<evidence type="ECO:0000259" key="2">
    <source>
        <dbReference type="PROSITE" id="PS50222"/>
    </source>
</evidence>
<name>A0A812QBH3_SYMPI</name>
<feature type="non-terminal residue" evidence="3">
    <location>
        <position position="56"/>
    </location>
</feature>
<dbReference type="Pfam" id="PF13202">
    <property type="entry name" value="EF-hand_5"/>
    <property type="match status" value="1"/>
</dbReference>
<dbReference type="Gene3D" id="1.10.238.10">
    <property type="entry name" value="EF-hand"/>
    <property type="match status" value="1"/>
</dbReference>
<dbReference type="PROSITE" id="PS50222">
    <property type="entry name" value="EF_HAND_2"/>
    <property type="match status" value="1"/>
</dbReference>
<comment type="caution">
    <text evidence="3">The sequence shown here is derived from an EMBL/GenBank/DDBJ whole genome shotgun (WGS) entry which is preliminary data.</text>
</comment>
<proteinExistence type="predicted"/>
<gene>
    <name evidence="3" type="primary">CPK2</name>
    <name evidence="3" type="ORF">SPIL2461_LOCUS8736</name>
</gene>
<dbReference type="InterPro" id="IPR011992">
    <property type="entry name" value="EF-hand-dom_pair"/>
</dbReference>
<dbReference type="AlphaFoldDB" id="A0A812QBH3"/>
<sequence length="56" mass="6020">ATFDRKQSLTKAVCKTAFAAFDRNGDGTISMAELSSGRLLGQLSLDELSVTLKQLD</sequence>
<dbReference type="SUPFAM" id="SSF47473">
    <property type="entry name" value="EF-hand"/>
    <property type="match status" value="1"/>
</dbReference>
<feature type="domain" description="EF-hand" evidence="2">
    <location>
        <begin position="9"/>
        <end position="44"/>
    </location>
</feature>
<protein>
    <submittedName>
        <fullName evidence="3">CPK2 protein</fullName>
    </submittedName>
</protein>
<dbReference type="OrthoDB" id="417289at2759"/>
<dbReference type="EMBL" id="CAJNIZ010014559">
    <property type="protein sequence ID" value="CAE7363448.1"/>
    <property type="molecule type" value="Genomic_DNA"/>
</dbReference>
<dbReference type="InterPro" id="IPR002048">
    <property type="entry name" value="EF_hand_dom"/>
</dbReference>
<dbReference type="InterPro" id="IPR018247">
    <property type="entry name" value="EF_Hand_1_Ca_BS"/>
</dbReference>
<feature type="non-terminal residue" evidence="3">
    <location>
        <position position="1"/>
    </location>
</feature>
<keyword evidence="1" id="KW-0106">Calcium</keyword>
<dbReference type="PROSITE" id="PS00018">
    <property type="entry name" value="EF_HAND_1"/>
    <property type="match status" value="1"/>
</dbReference>
<dbReference type="Proteomes" id="UP000649617">
    <property type="component" value="Unassembled WGS sequence"/>
</dbReference>
<evidence type="ECO:0000313" key="4">
    <source>
        <dbReference type="Proteomes" id="UP000649617"/>
    </source>
</evidence>